<sequence>MIKFGNQAYDSLITELLNDAVYLEGRSNRGIISTVRQYTEVVVRRILDLEPNASMTLGKSDVSSALKAISNNNELLLSAVENIRVLGNKCTHTQELGPITDEDVSNIFDCLFDLYAYLFVNFFTKHRFGQNGEILSSFSILPPIIRYKTLKNLYELDPKNLNVIDKYTLAILKAFDEHEAKAWIIERKEELVAMSTLTEQNIEDIKNKYGQAFALENKLKAPNMFDCCMDRIDKVALTISKNGLLYNDFESAMELFKSKGFVNGDTAETNEFNATMQFVYLGRKPKPNDRLDDKERYLTFL</sequence>
<evidence type="ECO:0000313" key="2">
    <source>
        <dbReference type="Proteomes" id="UP000033400"/>
    </source>
</evidence>
<proteinExistence type="predicted"/>
<dbReference type="RefSeq" id="WP_046054972.1">
    <property type="nucleotide sequence ID" value="NZ_LACH01000039.1"/>
</dbReference>
<dbReference type="PATRIC" id="fig|294.133.peg.3254"/>
<name>A0A0F4V7B0_PSEFL</name>
<comment type="caution">
    <text evidence="1">The sequence shown here is derived from an EMBL/GenBank/DDBJ whole genome shotgun (WGS) entry which is preliminary data.</text>
</comment>
<protein>
    <recommendedName>
        <fullName evidence="3">DUF4145 domain-containing protein</fullName>
    </recommendedName>
</protein>
<accession>A0A0F4V7B0</accession>
<evidence type="ECO:0008006" key="3">
    <source>
        <dbReference type="Google" id="ProtNLM"/>
    </source>
</evidence>
<organism evidence="1 2">
    <name type="scientific">Pseudomonas fluorescens</name>
    <dbReference type="NCBI Taxonomy" id="294"/>
    <lineage>
        <taxon>Bacteria</taxon>
        <taxon>Pseudomonadati</taxon>
        <taxon>Pseudomonadota</taxon>
        <taxon>Gammaproteobacteria</taxon>
        <taxon>Pseudomonadales</taxon>
        <taxon>Pseudomonadaceae</taxon>
        <taxon>Pseudomonas</taxon>
    </lineage>
</organism>
<reference evidence="1 2" key="1">
    <citation type="submission" date="2015-03" db="EMBL/GenBank/DDBJ databases">
        <title>Comparative genomics of Pseudomonas insights into diversity of traits involved in vanlence and defense.</title>
        <authorList>
            <person name="Qin Y."/>
        </authorList>
    </citation>
    <scope>NUCLEOTIDE SEQUENCE [LARGE SCALE GENOMIC DNA]</scope>
    <source>
        <strain evidence="1 2">H24</strain>
    </source>
</reference>
<gene>
    <name evidence="1" type="ORF">VD17_18140</name>
</gene>
<evidence type="ECO:0000313" key="1">
    <source>
        <dbReference type="EMBL" id="KJZ64390.1"/>
    </source>
</evidence>
<dbReference type="Proteomes" id="UP000033400">
    <property type="component" value="Unassembled WGS sequence"/>
</dbReference>
<dbReference type="AlphaFoldDB" id="A0A0F4V7B0"/>
<dbReference type="OrthoDB" id="2215378at2"/>
<dbReference type="EMBL" id="LACH01000039">
    <property type="protein sequence ID" value="KJZ64390.1"/>
    <property type="molecule type" value="Genomic_DNA"/>
</dbReference>